<gene>
    <name evidence="1" type="ORF">E2562_019718</name>
</gene>
<protein>
    <submittedName>
        <fullName evidence="1">Uncharacterized protein</fullName>
    </submittedName>
</protein>
<sequence length="55" mass="6046">RGGYIQQSPVPRLLACLDLHMESLVVMSSPSILAAEQLESISCKCHEVTTISCYH</sequence>
<evidence type="ECO:0000313" key="2">
    <source>
        <dbReference type="Proteomes" id="UP000479710"/>
    </source>
</evidence>
<accession>A0A6G1C7Z3</accession>
<dbReference type="EMBL" id="SPHZ02000010">
    <property type="protein sequence ID" value="KAF0896236.1"/>
    <property type="molecule type" value="Genomic_DNA"/>
</dbReference>
<dbReference type="AlphaFoldDB" id="A0A6G1C7Z3"/>
<dbReference type="Proteomes" id="UP000479710">
    <property type="component" value="Unassembled WGS sequence"/>
</dbReference>
<comment type="caution">
    <text evidence="1">The sequence shown here is derived from an EMBL/GenBank/DDBJ whole genome shotgun (WGS) entry which is preliminary data.</text>
</comment>
<evidence type="ECO:0000313" key="1">
    <source>
        <dbReference type="EMBL" id="KAF0896236.1"/>
    </source>
</evidence>
<keyword evidence="2" id="KW-1185">Reference proteome</keyword>
<name>A0A6G1C7Z3_9ORYZ</name>
<proteinExistence type="predicted"/>
<reference evidence="1 2" key="1">
    <citation type="submission" date="2019-11" db="EMBL/GenBank/DDBJ databases">
        <title>Whole genome sequence of Oryza granulata.</title>
        <authorList>
            <person name="Li W."/>
        </authorList>
    </citation>
    <scope>NUCLEOTIDE SEQUENCE [LARGE SCALE GENOMIC DNA]</scope>
    <source>
        <strain evidence="2">cv. Menghai</strain>
        <tissue evidence="1">Leaf</tissue>
    </source>
</reference>
<feature type="non-terminal residue" evidence="1">
    <location>
        <position position="1"/>
    </location>
</feature>
<organism evidence="1 2">
    <name type="scientific">Oryza meyeriana var. granulata</name>
    <dbReference type="NCBI Taxonomy" id="110450"/>
    <lineage>
        <taxon>Eukaryota</taxon>
        <taxon>Viridiplantae</taxon>
        <taxon>Streptophyta</taxon>
        <taxon>Embryophyta</taxon>
        <taxon>Tracheophyta</taxon>
        <taxon>Spermatophyta</taxon>
        <taxon>Magnoliopsida</taxon>
        <taxon>Liliopsida</taxon>
        <taxon>Poales</taxon>
        <taxon>Poaceae</taxon>
        <taxon>BOP clade</taxon>
        <taxon>Oryzoideae</taxon>
        <taxon>Oryzeae</taxon>
        <taxon>Oryzinae</taxon>
        <taxon>Oryza</taxon>
        <taxon>Oryza meyeriana</taxon>
    </lineage>
</organism>